<dbReference type="SUPFAM" id="SSF50182">
    <property type="entry name" value="Sm-like ribonucleoproteins"/>
    <property type="match status" value="1"/>
</dbReference>
<sequence length="237" mass="27042">MADEARGDEPAGTEYDERLDFFSPNFDPLLALETTNVQPPVPVAKVHDNIQMYHCAQNKKPSSGKTSTVVKPGSSKTQQVAPLFERKFLPHQLPVKIERAPRKPLGNVLTKMDEITGPLQVLKDCMDRRVRIKVWTRSGHGIRGHCVAFLTAFDKYWNMSLVEVTEIWTRPKRRKVPALDGFKENRKDEDMESRRGLFPDVAVIEQGKKTETCRRYVNELLVRGEQVAFIVVLQGQE</sequence>
<keyword evidence="2" id="KW-1185">Reference proteome</keyword>
<organism evidence="2 3">
    <name type="scientific">Nicrophorus vespilloides</name>
    <name type="common">Boreal carrion beetle</name>
    <dbReference type="NCBI Taxonomy" id="110193"/>
    <lineage>
        <taxon>Eukaryota</taxon>
        <taxon>Metazoa</taxon>
        <taxon>Ecdysozoa</taxon>
        <taxon>Arthropoda</taxon>
        <taxon>Hexapoda</taxon>
        <taxon>Insecta</taxon>
        <taxon>Pterygota</taxon>
        <taxon>Neoptera</taxon>
        <taxon>Endopterygota</taxon>
        <taxon>Coleoptera</taxon>
        <taxon>Polyphaga</taxon>
        <taxon>Staphyliniformia</taxon>
        <taxon>Silphidae</taxon>
        <taxon>Nicrophorinae</taxon>
        <taxon>Nicrophorus</taxon>
    </lineage>
</organism>
<reference evidence="3" key="1">
    <citation type="submission" date="2025-08" db="UniProtKB">
        <authorList>
            <consortium name="RefSeq"/>
        </authorList>
    </citation>
    <scope>IDENTIFICATION</scope>
    <source>
        <tissue evidence="3">Whole Larva</tissue>
    </source>
</reference>
<dbReference type="PANTHER" id="PTHR21415:SF1">
    <property type="entry name" value="U7 SNRNA-ASSOCIATED SM-LIKE PROTEIN LSM11"/>
    <property type="match status" value="1"/>
</dbReference>
<dbReference type="PANTHER" id="PTHR21415">
    <property type="entry name" value="U7 SNRNA-ASSOCIATED SM-LIKE PROTEIN LSM11"/>
    <property type="match status" value="1"/>
</dbReference>
<gene>
    <name evidence="3" type="primary">LOC108556991</name>
</gene>
<dbReference type="Pfam" id="PF01423">
    <property type="entry name" value="LSM"/>
    <property type="match status" value="1"/>
</dbReference>
<proteinExistence type="predicted"/>
<protein>
    <submittedName>
        <fullName evidence="3">U7 snRNA-associated Sm-like protein LSm11</fullName>
    </submittedName>
</protein>
<dbReference type="Gene3D" id="2.30.30.100">
    <property type="match status" value="1"/>
</dbReference>
<dbReference type="SMART" id="SM00651">
    <property type="entry name" value="Sm"/>
    <property type="match status" value="1"/>
</dbReference>
<evidence type="ECO:0000313" key="2">
    <source>
        <dbReference type="Proteomes" id="UP000695000"/>
    </source>
</evidence>
<dbReference type="InterPro" id="IPR010920">
    <property type="entry name" value="LSM_dom_sf"/>
</dbReference>
<dbReference type="InterPro" id="IPR039267">
    <property type="entry name" value="Lsm11"/>
</dbReference>
<dbReference type="InterPro" id="IPR001163">
    <property type="entry name" value="Sm_dom_euk/arc"/>
</dbReference>
<dbReference type="RefSeq" id="XP_017768842.1">
    <property type="nucleotide sequence ID" value="XM_017913353.1"/>
</dbReference>
<dbReference type="GeneID" id="108556991"/>
<name>A0ABM1M2P2_NICVS</name>
<accession>A0ABM1M2P2</accession>
<evidence type="ECO:0000313" key="3">
    <source>
        <dbReference type="RefSeq" id="XP_017768842.1"/>
    </source>
</evidence>
<feature type="domain" description="Sm" evidence="1">
    <location>
        <begin position="120"/>
        <end position="232"/>
    </location>
</feature>
<evidence type="ECO:0000259" key="1">
    <source>
        <dbReference type="SMART" id="SM00651"/>
    </source>
</evidence>
<dbReference type="Proteomes" id="UP000695000">
    <property type="component" value="Unplaced"/>
</dbReference>